<dbReference type="GO" id="GO:0010468">
    <property type="term" value="P:regulation of gene expression"/>
    <property type="evidence" value="ECO:0007669"/>
    <property type="project" value="UniProtKB-ARBA"/>
</dbReference>
<dbReference type="EC" id="3.6.4.13" evidence="7"/>
<reference evidence="11 12" key="1">
    <citation type="submission" date="2017-03" db="EMBL/GenBank/DDBJ databases">
        <title>Genome of the blue death feigning beetle - Asbolus verrucosus.</title>
        <authorList>
            <person name="Rider S.D."/>
        </authorList>
    </citation>
    <scope>NUCLEOTIDE SEQUENCE [LARGE SCALE GENOMIC DNA]</scope>
    <source>
        <strain evidence="11">Butters</strain>
        <tissue evidence="11">Head and leg muscle</tissue>
    </source>
</reference>
<feature type="domain" description="Helicase ATP-binding" evidence="9">
    <location>
        <begin position="186"/>
        <end position="370"/>
    </location>
</feature>
<evidence type="ECO:0000256" key="4">
    <source>
        <dbReference type="ARBA" id="ARBA00022840"/>
    </source>
</evidence>
<dbReference type="PANTHER" id="PTHR24031">
    <property type="entry name" value="RNA HELICASE"/>
    <property type="match status" value="1"/>
</dbReference>
<evidence type="ECO:0000259" key="10">
    <source>
        <dbReference type="PROSITE" id="PS51195"/>
    </source>
</evidence>
<dbReference type="GO" id="GO:0003723">
    <property type="term" value="F:RNA binding"/>
    <property type="evidence" value="ECO:0007669"/>
    <property type="project" value="UniProtKB-UniRule"/>
</dbReference>
<keyword evidence="12" id="KW-1185">Reference proteome</keyword>
<name>A0A482VMC4_ASBVE</name>
<dbReference type="Pfam" id="PF00270">
    <property type="entry name" value="DEAD"/>
    <property type="match status" value="1"/>
</dbReference>
<dbReference type="GO" id="GO:0003724">
    <property type="term" value="F:RNA helicase activity"/>
    <property type="evidence" value="ECO:0007669"/>
    <property type="project" value="UniProtKB-EC"/>
</dbReference>
<dbReference type="STRING" id="1661398.A0A482VMC4"/>
<dbReference type="OrthoDB" id="422663at2759"/>
<evidence type="ECO:0000259" key="9">
    <source>
        <dbReference type="PROSITE" id="PS51192"/>
    </source>
</evidence>
<evidence type="ECO:0000256" key="7">
    <source>
        <dbReference type="RuleBase" id="RU365068"/>
    </source>
</evidence>
<comment type="function">
    <text evidence="7">RNA helicase.</text>
</comment>
<evidence type="ECO:0000256" key="1">
    <source>
        <dbReference type="ARBA" id="ARBA00022741"/>
    </source>
</evidence>
<evidence type="ECO:0000313" key="11">
    <source>
        <dbReference type="EMBL" id="RZC34032.1"/>
    </source>
</evidence>
<comment type="domain">
    <text evidence="7">The Q motif is unique to and characteristic of the DEAD box family of RNA helicases and controls ATP binding and hydrolysis.</text>
</comment>
<protein>
    <recommendedName>
        <fullName evidence="7">ATP-dependent RNA helicase</fullName>
        <ecNumber evidence="7">3.6.4.13</ecNumber>
    </recommendedName>
</protein>
<dbReference type="PROSITE" id="PS51192">
    <property type="entry name" value="HELICASE_ATP_BIND_1"/>
    <property type="match status" value="1"/>
</dbReference>
<dbReference type="EMBL" id="QDEB01083656">
    <property type="protein sequence ID" value="RZC34032.1"/>
    <property type="molecule type" value="Genomic_DNA"/>
</dbReference>
<feature type="region of interest" description="Disordered" evidence="8">
    <location>
        <begin position="84"/>
        <end position="120"/>
    </location>
</feature>
<dbReference type="InterPro" id="IPR000629">
    <property type="entry name" value="RNA-helicase_DEAD-box_CS"/>
</dbReference>
<keyword evidence="4 6" id="KW-0067">ATP-binding</keyword>
<dbReference type="Proteomes" id="UP000292052">
    <property type="component" value="Unassembled WGS sequence"/>
</dbReference>
<dbReference type="InterPro" id="IPR011545">
    <property type="entry name" value="DEAD/DEAH_box_helicase_dom"/>
</dbReference>
<gene>
    <name evidence="11" type="ORF">BDFB_006837</name>
</gene>
<dbReference type="SMART" id="SM00487">
    <property type="entry name" value="DEXDc"/>
    <property type="match status" value="1"/>
</dbReference>
<keyword evidence="7" id="KW-0694">RNA-binding</keyword>
<organism evidence="11 12">
    <name type="scientific">Asbolus verrucosus</name>
    <name type="common">Desert ironclad beetle</name>
    <dbReference type="NCBI Taxonomy" id="1661398"/>
    <lineage>
        <taxon>Eukaryota</taxon>
        <taxon>Metazoa</taxon>
        <taxon>Ecdysozoa</taxon>
        <taxon>Arthropoda</taxon>
        <taxon>Hexapoda</taxon>
        <taxon>Insecta</taxon>
        <taxon>Pterygota</taxon>
        <taxon>Neoptera</taxon>
        <taxon>Endopterygota</taxon>
        <taxon>Coleoptera</taxon>
        <taxon>Polyphaga</taxon>
        <taxon>Cucujiformia</taxon>
        <taxon>Tenebrionidae</taxon>
        <taxon>Pimeliinae</taxon>
        <taxon>Asbolus</taxon>
    </lineage>
</organism>
<keyword evidence="3 6" id="KW-0347">Helicase</keyword>
<evidence type="ECO:0000256" key="2">
    <source>
        <dbReference type="ARBA" id="ARBA00022801"/>
    </source>
</evidence>
<keyword evidence="2 6" id="KW-0378">Hydrolase</keyword>
<dbReference type="PROSITE" id="PS00039">
    <property type="entry name" value="DEAD_ATP_HELICASE"/>
    <property type="match status" value="1"/>
</dbReference>
<evidence type="ECO:0000256" key="3">
    <source>
        <dbReference type="ARBA" id="ARBA00022806"/>
    </source>
</evidence>
<dbReference type="Gene3D" id="3.40.50.300">
    <property type="entry name" value="P-loop containing nucleotide triphosphate hydrolases"/>
    <property type="match status" value="3"/>
</dbReference>
<keyword evidence="1 6" id="KW-0547">Nucleotide-binding</keyword>
<proteinExistence type="inferred from homology"/>
<dbReference type="InterPro" id="IPR027417">
    <property type="entry name" value="P-loop_NTPase"/>
</dbReference>
<comment type="similarity">
    <text evidence="6">Belongs to the DEAD box helicase family.</text>
</comment>
<evidence type="ECO:0000256" key="5">
    <source>
        <dbReference type="PROSITE-ProRule" id="PRU00552"/>
    </source>
</evidence>
<feature type="region of interest" description="Disordered" evidence="8">
    <location>
        <begin position="46"/>
        <end position="71"/>
    </location>
</feature>
<dbReference type="GO" id="GO:0005524">
    <property type="term" value="F:ATP binding"/>
    <property type="evidence" value="ECO:0007669"/>
    <property type="project" value="UniProtKB-UniRule"/>
</dbReference>
<dbReference type="InterPro" id="IPR014014">
    <property type="entry name" value="RNA_helicase_DEAD_Q_motif"/>
</dbReference>
<evidence type="ECO:0000256" key="8">
    <source>
        <dbReference type="SAM" id="MobiDB-lite"/>
    </source>
</evidence>
<accession>A0A482VMC4</accession>
<dbReference type="GO" id="GO:0016787">
    <property type="term" value="F:hydrolase activity"/>
    <property type="evidence" value="ECO:0007669"/>
    <property type="project" value="UniProtKB-KW"/>
</dbReference>
<evidence type="ECO:0000256" key="6">
    <source>
        <dbReference type="RuleBase" id="RU000492"/>
    </source>
</evidence>
<dbReference type="PROSITE" id="PS51195">
    <property type="entry name" value="Q_MOTIF"/>
    <property type="match status" value="1"/>
</dbReference>
<dbReference type="InterPro" id="IPR014001">
    <property type="entry name" value="Helicase_ATP-bd"/>
</dbReference>
<feature type="compositionally biased region" description="Basic residues" evidence="8">
    <location>
        <begin position="87"/>
        <end position="102"/>
    </location>
</feature>
<feature type="domain" description="DEAD-box RNA helicase Q" evidence="10">
    <location>
        <begin position="155"/>
        <end position="183"/>
    </location>
</feature>
<feature type="region of interest" description="Disordered" evidence="8">
    <location>
        <begin position="314"/>
        <end position="340"/>
    </location>
</feature>
<sequence length="505" mass="56732">MKTFLDKPEDMAHCLSFHALLKNFGKMKSFDFTWSNEDRPTGKVFARKRAAGSKSSKSAEPNPVKFSKPETTVVYKKPEAGVSGQLIKRKQRKDKRLAKTKHLQNEEDADVSSPEITNKPSHVTHSLFSVRHEDVYVNADIKGKSVVEKVFSAEKKFADLEIHRHLVANLEKNSFTTLTKVQEKSIPVLTAGKNALRSDGAQALIVVPTRELALQTHELFGKINTFQWVVVGHLCGGENRKTEKDRLRKGVHVLIGTPGRLLDHILHTSALKTNNVRCLVLDEADRLLDMGFKRDIVRIVEELDRAKTNAEYDPLSMLKGQKPRPEETDEGAPPLKSPRSKARQTVLLSATLGKGIAELADFTMKDHVYVDALDDSPGINPGHMVIPDTVKQEFVITYAKHKLFTLSAMLLAKARHKVFVFMATTQMVDYHYDLFTKYLANMPKNRGKLKTGEVAVLENSDFADSGDEEEVVFEGEFFKLHGNMSQEARKEVFTAFRAAKRGILI</sequence>
<dbReference type="AlphaFoldDB" id="A0A482VMC4"/>
<comment type="caution">
    <text evidence="11">The sequence shown here is derived from an EMBL/GenBank/DDBJ whole genome shotgun (WGS) entry which is preliminary data.</text>
</comment>
<feature type="short sequence motif" description="Q motif" evidence="5">
    <location>
        <begin position="155"/>
        <end position="183"/>
    </location>
</feature>
<comment type="catalytic activity">
    <reaction evidence="7">
        <text>ATP + H2O = ADP + phosphate + H(+)</text>
        <dbReference type="Rhea" id="RHEA:13065"/>
        <dbReference type="ChEBI" id="CHEBI:15377"/>
        <dbReference type="ChEBI" id="CHEBI:15378"/>
        <dbReference type="ChEBI" id="CHEBI:30616"/>
        <dbReference type="ChEBI" id="CHEBI:43474"/>
        <dbReference type="ChEBI" id="CHEBI:456216"/>
        <dbReference type="EC" id="3.6.4.13"/>
    </reaction>
</comment>
<dbReference type="SUPFAM" id="SSF52540">
    <property type="entry name" value="P-loop containing nucleoside triphosphate hydrolases"/>
    <property type="match status" value="2"/>
</dbReference>
<evidence type="ECO:0000313" key="12">
    <source>
        <dbReference type="Proteomes" id="UP000292052"/>
    </source>
</evidence>
<feature type="non-terminal residue" evidence="11">
    <location>
        <position position="505"/>
    </location>
</feature>